<dbReference type="EMBL" id="JAGINW010000001">
    <property type="protein sequence ID" value="MBP2328339.1"/>
    <property type="molecule type" value="Genomic_DNA"/>
</dbReference>
<proteinExistence type="predicted"/>
<dbReference type="InterPro" id="IPR036514">
    <property type="entry name" value="SGNH_hydro_sf"/>
</dbReference>
<feature type="compositionally biased region" description="Basic and acidic residues" evidence="1">
    <location>
        <begin position="378"/>
        <end position="387"/>
    </location>
</feature>
<feature type="compositionally biased region" description="Low complexity" evidence="1">
    <location>
        <begin position="440"/>
        <end position="489"/>
    </location>
</feature>
<dbReference type="Proteomes" id="UP001519332">
    <property type="component" value="Unassembled WGS sequence"/>
</dbReference>
<feature type="chain" id="PRO_5046778360" evidence="2">
    <location>
        <begin position="34"/>
        <end position="705"/>
    </location>
</feature>
<dbReference type="SUPFAM" id="SSF52266">
    <property type="entry name" value="SGNH hydrolase"/>
    <property type="match status" value="1"/>
</dbReference>
<dbReference type="InterPro" id="IPR028974">
    <property type="entry name" value="TSP_type-3_rpt"/>
</dbReference>
<feature type="region of interest" description="Disordered" evidence="1">
    <location>
        <begin position="129"/>
        <end position="164"/>
    </location>
</feature>
<feature type="region of interest" description="Disordered" evidence="1">
    <location>
        <begin position="371"/>
        <end position="705"/>
    </location>
</feature>
<evidence type="ECO:0000313" key="4">
    <source>
        <dbReference type="Proteomes" id="UP001519332"/>
    </source>
</evidence>
<organism evidence="3 4">
    <name type="scientific">Kibdelosporangium banguiense</name>
    <dbReference type="NCBI Taxonomy" id="1365924"/>
    <lineage>
        <taxon>Bacteria</taxon>
        <taxon>Bacillati</taxon>
        <taxon>Actinomycetota</taxon>
        <taxon>Actinomycetes</taxon>
        <taxon>Pseudonocardiales</taxon>
        <taxon>Pseudonocardiaceae</taxon>
        <taxon>Kibdelosporangium</taxon>
    </lineage>
</organism>
<keyword evidence="2" id="KW-0732">Signal</keyword>
<accession>A0ABS4TV93</accession>
<dbReference type="RefSeq" id="WP_209645348.1">
    <property type="nucleotide sequence ID" value="NZ_JAGINW010000001.1"/>
</dbReference>
<feature type="compositionally biased region" description="Acidic residues" evidence="1">
    <location>
        <begin position="398"/>
        <end position="413"/>
    </location>
</feature>
<dbReference type="PRINTS" id="PR01217">
    <property type="entry name" value="PRICHEXTENSN"/>
</dbReference>
<feature type="compositionally biased region" description="Pro residues" evidence="1">
    <location>
        <begin position="511"/>
        <end position="566"/>
    </location>
</feature>
<feature type="compositionally biased region" description="Basic and acidic residues" evidence="1">
    <location>
        <begin position="414"/>
        <end position="423"/>
    </location>
</feature>
<evidence type="ECO:0000256" key="1">
    <source>
        <dbReference type="SAM" id="MobiDB-lite"/>
    </source>
</evidence>
<name>A0ABS4TV93_9PSEU</name>
<evidence type="ECO:0000313" key="3">
    <source>
        <dbReference type="EMBL" id="MBP2328339.1"/>
    </source>
</evidence>
<dbReference type="Gene3D" id="3.40.50.1110">
    <property type="entry name" value="SGNH hydrolase"/>
    <property type="match status" value="1"/>
</dbReference>
<protein>
    <submittedName>
        <fullName evidence="3">Lysophospholipase L1-like esterase</fullName>
    </submittedName>
</protein>
<gene>
    <name evidence="3" type="ORF">JOF56_008724</name>
</gene>
<sequence length="705" mass="72332">MRARDRGRALGRILALGAALAVICPAATGVASAQPLARQQQQQQSQQKQVYKIYVVGDSYSSGEGIHTTTQTGRGSFTGPSYFDARDPRHQSKMSAAIQAAARVQAANPDIRVEVHVVAASGATTSDFFEAQRKDSLEGPGSREQNGADPRTWHDKDDLTINSPQLDQIPADADVVIMGFGGNDSYFGPLARTYYNEQAKRPALLQELEQLLDTGKSAADYQREAGDQSIEKGYAPTLVARLLQVMQAIQNRAPNAKILAQNYPLATHPDHTSLYDMLEDEGMGAMRDFAMRINKAIARAVEVCGCAELADVSQAMAGRELNTADPAITSPSTGVGGNAQIWATQEALHPNLKGAGLMADPIAAALAKQLGLKTPPAQKDRPTDTSKIKISRTPAPDTDGDGTADYLDNDWDGDGVRNTKDDNPNVPDAKPGPPQGGRQGTTAPDNRQGGAPATPGPGNQAAPPQNQTPQPPGSNASPAAPPRNQAAPPNTDKPQDQAPPPATGRSTTPPQDQPSPPAADRPTPPSPGRPGQPPAAPPGGGPGQTPPPAQQPAPQQPPTQQPPAPPQNSSGGGKNKQSKAAGPRRGPVIPASTPMRSAAAPSSPAQPSAPRFDPNFGPPGSPKPSQLGGGLAGVKPPAPPTPSTGTGPSTPKPKPPLSGGGKKWPQPKPDGDLSTAPGTEGGGGGSEPSTGGGGTEGGGSSAPSS</sequence>
<keyword evidence="4" id="KW-1185">Reference proteome</keyword>
<comment type="caution">
    <text evidence="3">The sequence shown here is derived from an EMBL/GenBank/DDBJ whole genome shotgun (WGS) entry which is preliminary data.</text>
</comment>
<feature type="compositionally biased region" description="Gly residues" evidence="1">
    <location>
        <begin position="679"/>
        <end position="705"/>
    </location>
</feature>
<evidence type="ECO:0000256" key="2">
    <source>
        <dbReference type="SAM" id="SignalP"/>
    </source>
</evidence>
<reference evidence="3 4" key="1">
    <citation type="submission" date="2021-03" db="EMBL/GenBank/DDBJ databases">
        <title>Sequencing the genomes of 1000 actinobacteria strains.</title>
        <authorList>
            <person name="Klenk H.-P."/>
        </authorList>
    </citation>
    <scope>NUCLEOTIDE SEQUENCE [LARGE SCALE GENOMIC DNA]</scope>
    <source>
        <strain evidence="3 4">DSM 46670</strain>
    </source>
</reference>
<dbReference type="SUPFAM" id="SSF103647">
    <property type="entry name" value="TSP type-3 repeat"/>
    <property type="match status" value="1"/>
</dbReference>
<feature type="signal peptide" evidence="2">
    <location>
        <begin position="1"/>
        <end position="33"/>
    </location>
</feature>
<feature type="compositionally biased region" description="Low complexity" evidence="1">
    <location>
        <begin position="590"/>
        <end position="610"/>
    </location>
</feature>